<dbReference type="Proteomes" id="UP000694240">
    <property type="component" value="Chromosome 13"/>
</dbReference>
<dbReference type="AlphaFoldDB" id="A0A8T1XKY2"/>
<gene>
    <name evidence="2" type="ORF">ISN45_Aa08g027290</name>
</gene>
<accession>A0A8T1XKY2</accession>
<sequence>MENKYLSVVMILVLVVMAAIGGEAVDQLCEVNCKSASCSGGRSPEECFLDCIKKQCKQGEQLSPCELKCKSACASGPGFGRIPECYTDCVGRQCGFPPKMET</sequence>
<evidence type="ECO:0008006" key="4">
    <source>
        <dbReference type="Google" id="ProtNLM"/>
    </source>
</evidence>
<protein>
    <recommendedName>
        <fullName evidence="4">Plant thionin family protein</fullName>
    </recommendedName>
</protein>
<evidence type="ECO:0000313" key="2">
    <source>
        <dbReference type="EMBL" id="KAG7535273.1"/>
    </source>
</evidence>
<feature type="signal peptide" evidence="1">
    <location>
        <begin position="1"/>
        <end position="24"/>
    </location>
</feature>
<keyword evidence="1" id="KW-0732">Signal</keyword>
<evidence type="ECO:0000256" key="1">
    <source>
        <dbReference type="SAM" id="SignalP"/>
    </source>
</evidence>
<name>A0A8T1XKY2_9BRAS</name>
<proteinExistence type="predicted"/>
<keyword evidence="3" id="KW-1185">Reference proteome</keyword>
<reference evidence="2 3" key="1">
    <citation type="submission" date="2020-12" db="EMBL/GenBank/DDBJ databases">
        <title>Concerted genomic and epigenomic changes stabilize Arabidopsis allopolyploids.</title>
        <authorList>
            <person name="Chen Z."/>
        </authorList>
    </citation>
    <scope>NUCLEOTIDE SEQUENCE [LARGE SCALE GENOMIC DNA]</scope>
    <source>
        <strain evidence="2">Allo738</strain>
        <tissue evidence="2">Leaf</tissue>
    </source>
</reference>
<dbReference type="EMBL" id="JAEFBK010000013">
    <property type="protein sequence ID" value="KAG7535273.1"/>
    <property type="molecule type" value="Genomic_DNA"/>
</dbReference>
<feature type="chain" id="PRO_5035728638" description="Plant thionin family protein" evidence="1">
    <location>
        <begin position="25"/>
        <end position="102"/>
    </location>
</feature>
<evidence type="ECO:0000313" key="3">
    <source>
        <dbReference type="Proteomes" id="UP000694240"/>
    </source>
</evidence>
<comment type="caution">
    <text evidence="2">The sequence shown here is derived from an EMBL/GenBank/DDBJ whole genome shotgun (WGS) entry which is preliminary data.</text>
</comment>
<organism evidence="2 3">
    <name type="scientific">Arabidopsis thaliana x Arabidopsis arenosa</name>
    <dbReference type="NCBI Taxonomy" id="1240361"/>
    <lineage>
        <taxon>Eukaryota</taxon>
        <taxon>Viridiplantae</taxon>
        <taxon>Streptophyta</taxon>
        <taxon>Embryophyta</taxon>
        <taxon>Tracheophyta</taxon>
        <taxon>Spermatophyta</taxon>
        <taxon>Magnoliopsida</taxon>
        <taxon>eudicotyledons</taxon>
        <taxon>Gunneridae</taxon>
        <taxon>Pentapetalae</taxon>
        <taxon>rosids</taxon>
        <taxon>malvids</taxon>
        <taxon>Brassicales</taxon>
        <taxon>Brassicaceae</taxon>
        <taxon>Camelineae</taxon>
        <taxon>Arabidopsis</taxon>
    </lineage>
</organism>